<keyword evidence="2" id="KW-1185">Reference proteome</keyword>
<reference evidence="1 2" key="1">
    <citation type="journal article" date="2022" name="bioRxiv">
        <title>The genome of the oomycete Peronosclerospora sorghi, a cosmopolitan pathogen of maize and sorghum, is inflated with dispersed pseudogenes.</title>
        <authorList>
            <person name="Fletcher K."/>
            <person name="Martin F."/>
            <person name="Isakeit T."/>
            <person name="Cavanaugh K."/>
            <person name="Magill C."/>
            <person name="Michelmore R."/>
        </authorList>
    </citation>
    <scope>NUCLEOTIDE SEQUENCE [LARGE SCALE GENOMIC DNA]</scope>
    <source>
        <strain evidence="1">P6</strain>
    </source>
</reference>
<accession>A0ACC0WH56</accession>
<organism evidence="1 2">
    <name type="scientific">Peronosclerospora sorghi</name>
    <dbReference type="NCBI Taxonomy" id="230839"/>
    <lineage>
        <taxon>Eukaryota</taxon>
        <taxon>Sar</taxon>
        <taxon>Stramenopiles</taxon>
        <taxon>Oomycota</taxon>
        <taxon>Peronosporomycetes</taxon>
        <taxon>Peronosporales</taxon>
        <taxon>Peronosporaceae</taxon>
        <taxon>Peronosclerospora</taxon>
    </lineage>
</organism>
<gene>
    <name evidence="1" type="ORF">PsorP6_013400</name>
</gene>
<sequence>MSEGSIDFNRSIPEDLQKRSSRAKFETFLGKCHWHHAHSTFVWRLFWFNFARKSQLLPKEGSDVLI</sequence>
<dbReference type="EMBL" id="CM047592">
    <property type="protein sequence ID" value="KAI9918190.1"/>
    <property type="molecule type" value="Genomic_DNA"/>
</dbReference>
<evidence type="ECO:0000313" key="1">
    <source>
        <dbReference type="EMBL" id="KAI9918190.1"/>
    </source>
</evidence>
<protein>
    <submittedName>
        <fullName evidence="1">Uncharacterized protein</fullName>
    </submittedName>
</protein>
<comment type="caution">
    <text evidence="1">The sequence shown here is derived from an EMBL/GenBank/DDBJ whole genome shotgun (WGS) entry which is preliminary data.</text>
</comment>
<name>A0ACC0WH56_9STRA</name>
<evidence type="ECO:0000313" key="2">
    <source>
        <dbReference type="Proteomes" id="UP001163321"/>
    </source>
</evidence>
<proteinExistence type="predicted"/>
<dbReference type="Proteomes" id="UP001163321">
    <property type="component" value="Chromosome 13"/>
</dbReference>